<name>A0A1D3JFJ1_PLAOA</name>
<evidence type="ECO:0000256" key="1">
    <source>
        <dbReference type="SAM" id="Phobius"/>
    </source>
</evidence>
<dbReference type="Proteomes" id="UP000242942">
    <property type="component" value="Unassembled WGS sequence"/>
</dbReference>
<keyword evidence="1" id="KW-0472">Membrane</keyword>
<feature type="transmembrane region" description="Helical" evidence="1">
    <location>
        <begin position="327"/>
        <end position="346"/>
    </location>
</feature>
<keyword evidence="1" id="KW-1133">Transmembrane helix</keyword>
<dbReference type="OrthoDB" id="386496at2759"/>
<evidence type="ECO:0000256" key="2">
    <source>
        <dbReference type="SAM" id="SignalP"/>
    </source>
</evidence>
<keyword evidence="4" id="KW-1185">Reference proteome</keyword>
<evidence type="ECO:0000313" key="4">
    <source>
        <dbReference type="Proteomes" id="UP000242942"/>
    </source>
</evidence>
<dbReference type="AlphaFoldDB" id="A0A1D3JFJ1"/>
<keyword evidence="1" id="KW-0812">Transmembrane</keyword>
<accession>A0A1D3JFJ1</accession>
<dbReference type="VEuPathDB" id="PlasmoDB:PocGH01_00014900"/>
<sequence>MMEKTNKFLHSFNFITFSLLLWTCQYSKESATLGQPLNARTSRLLKGETVVQNIQRYSSFKERIKDLADEDNMFLQGYNSITQDDNFQTRYSPLHNKNNLQKRFNKPKHYDGISEHYNLFKYVEGETEGETNVMEDVNEIYDYVHDDDYGYVNNKVDDDIDIDVDGYIASETVGEASNHHGAHKDADRDLYMDDNVQDDNKYSSTKAYNELKGSKLYKKIHLSEHEHDNHENEFEILKERFTNRKNKYEKKPKLYSLINFIKKADAKYETKLIKMLTSDHNTNHKDHVKLSNKRNIFYEIYLKAFSPLLLPILFVVVFVMIDSPIGIFASSMFYILGLAYFMYKLVKCKKISKIYKIMLRKRLQENH</sequence>
<organism evidence="3 4">
    <name type="scientific">Plasmodium ovale</name>
    <name type="common">malaria parasite P. ovale</name>
    <dbReference type="NCBI Taxonomy" id="36330"/>
    <lineage>
        <taxon>Eukaryota</taxon>
        <taxon>Sar</taxon>
        <taxon>Alveolata</taxon>
        <taxon>Apicomplexa</taxon>
        <taxon>Aconoidasida</taxon>
        <taxon>Haemosporida</taxon>
        <taxon>Plasmodiidae</taxon>
        <taxon>Plasmodium</taxon>
        <taxon>Plasmodium (Plasmodium)</taxon>
    </lineage>
</organism>
<evidence type="ECO:0000313" key="3">
    <source>
        <dbReference type="EMBL" id="SBT84649.1"/>
    </source>
</evidence>
<feature type="transmembrane region" description="Helical" evidence="1">
    <location>
        <begin position="300"/>
        <end position="321"/>
    </location>
</feature>
<dbReference type="VEuPathDB" id="PlasmoDB:POWCR01_000012500"/>
<feature type="chain" id="PRO_5008915716" description="Pv-fam-d protein" evidence="2">
    <location>
        <begin position="28"/>
        <end position="367"/>
    </location>
</feature>
<feature type="signal peptide" evidence="2">
    <location>
        <begin position="1"/>
        <end position="27"/>
    </location>
</feature>
<gene>
    <name evidence="3" type="primary">PocGH01_00014900</name>
    <name evidence="3" type="ORF">POCGH01_00014900</name>
</gene>
<proteinExistence type="predicted"/>
<evidence type="ECO:0008006" key="5">
    <source>
        <dbReference type="Google" id="ProtNLM"/>
    </source>
</evidence>
<keyword evidence="2" id="KW-0732">Signal</keyword>
<reference evidence="3 4" key="1">
    <citation type="submission" date="2016-06" db="EMBL/GenBank/DDBJ databases">
        <authorList>
            <consortium name="Pathogen Informatics"/>
        </authorList>
    </citation>
    <scope>NUCLEOTIDE SEQUENCE [LARGE SCALE GENOMIC DNA]</scope>
    <source>
        <strain evidence="3">PocGH01</strain>
    </source>
</reference>
<protein>
    <recommendedName>
        <fullName evidence="5">Pv-fam-d protein</fullName>
    </recommendedName>
</protein>
<dbReference type="EMBL" id="FLRI01000555">
    <property type="protein sequence ID" value="SBT84649.1"/>
    <property type="molecule type" value="Genomic_DNA"/>
</dbReference>